<evidence type="ECO:0000256" key="1">
    <source>
        <dbReference type="SAM" id="MobiDB-lite"/>
    </source>
</evidence>
<feature type="region of interest" description="Disordered" evidence="1">
    <location>
        <begin position="25"/>
        <end position="57"/>
    </location>
</feature>
<reference evidence="3" key="1">
    <citation type="submission" date="2017-01" db="EMBL/GenBank/DDBJ databases">
        <authorList>
            <person name="Varghese N."/>
            <person name="Submissions S."/>
        </authorList>
    </citation>
    <scope>NUCLEOTIDE SEQUENCE [LARGE SCALE GENOMIC DNA]</scope>
    <source>
        <strain evidence="3">DSM 16176</strain>
    </source>
</reference>
<name>A0A1N7NZ38_9BACL</name>
<dbReference type="AlphaFoldDB" id="A0A1N7NZ38"/>
<evidence type="ECO:0000313" key="2">
    <source>
        <dbReference type="EMBL" id="SIT03594.1"/>
    </source>
</evidence>
<gene>
    <name evidence="2" type="ORF">SAMN05421799_11090</name>
</gene>
<sequence>MRVRHPSTGVRPHFDDEDDDLLLEMAEDLPGLSAEEPPQEGRPRADAANGEAASPGA</sequence>
<keyword evidence="3" id="KW-1185">Reference proteome</keyword>
<evidence type="ECO:0000313" key="3">
    <source>
        <dbReference type="Proteomes" id="UP000186156"/>
    </source>
</evidence>
<organism evidence="2 3">
    <name type="scientific">Alicyclobacillus vulcanalis</name>
    <dbReference type="NCBI Taxonomy" id="252246"/>
    <lineage>
        <taxon>Bacteria</taxon>
        <taxon>Bacillati</taxon>
        <taxon>Bacillota</taxon>
        <taxon>Bacilli</taxon>
        <taxon>Bacillales</taxon>
        <taxon>Alicyclobacillaceae</taxon>
        <taxon>Alicyclobacillus</taxon>
    </lineage>
</organism>
<dbReference type="Proteomes" id="UP000186156">
    <property type="component" value="Unassembled WGS sequence"/>
</dbReference>
<dbReference type="EMBL" id="FTOO01000010">
    <property type="protein sequence ID" value="SIT03594.1"/>
    <property type="molecule type" value="Genomic_DNA"/>
</dbReference>
<protein>
    <submittedName>
        <fullName evidence="2">Uncharacterized protein</fullName>
    </submittedName>
</protein>
<dbReference type="STRING" id="252246.SAMN05421799_11090"/>
<accession>A0A1N7NZ38</accession>
<feature type="region of interest" description="Disordered" evidence="1">
    <location>
        <begin position="1"/>
        <end position="20"/>
    </location>
</feature>
<proteinExistence type="predicted"/>